<keyword evidence="6" id="KW-0175">Coiled coil</keyword>
<evidence type="ECO:0000256" key="2">
    <source>
        <dbReference type="ARBA" id="ARBA00009477"/>
    </source>
</evidence>
<reference evidence="9 10" key="1">
    <citation type="journal article" date="2020" name="ISME J.">
        <title>Comparative genomics reveals insights into cyanobacterial evolution and habitat adaptation.</title>
        <authorList>
            <person name="Chen M.Y."/>
            <person name="Teng W.K."/>
            <person name="Zhao L."/>
            <person name="Hu C.X."/>
            <person name="Zhou Y.K."/>
            <person name="Han B.P."/>
            <person name="Song L.R."/>
            <person name="Shu W.S."/>
        </authorList>
    </citation>
    <scope>NUCLEOTIDE SEQUENCE [LARGE SCALE GENOMIC DNA]</scope>
    <source>
        <strain evidence="9 10">FACHB-838</strain>
    </source>
</reference>
<dbReference type="Pfam" id="PF26002">
    <property type="entry name" value="Beta-barrel_AprE"/>
    <property type="match status" value="1"/>
</dbReference>
<feature type="domain" description="AprE-like beta-barrel" evidence="8">
    <location>
        <begin position="378"/>
        <end position="481"/>
    </location>
</feature>
<sequence length="500" mass="55010">MISNSQTNFLPLVQDNEFLPPISRWTTFGGLFILFALSLAVPVTAVVKYKVTVIGQAVIRPAGELRIVQAAAEGQVMQIYVKENQTLQTGDKIATIDDSRLQTKKKQLQINIQQARLQLIQTVAQINAIDSQIRFESERTNRTIVSAKAELKGRDRAHKDKNITTITELQEAEANIKIAQEELYAGQAQLQSALANLHATEAALGAATSKQNRYESAAKEGALSPDQLEEVQLAVKQQEQAVQAQKATYKAQEKTNERLKQAVLGAIARRSRAQVALNPSNTEVVIAIERIAQEKASGEVNKASLERELQALLKQKIETEKQLEREENEFRQAEIDLKQTTITATADGIISKLNLRNPGQTLRAGEEVVQIVPTHAPLFIKAAVGSEEKGKVKVGQKVQMRVTACPYPDYGTLNGVVKAISPDAVSSQKNDTNADTNSTPKATAVGAFYEVTIEPEKLALSRVSNKCQIQLGMDGRVDIITREETVLQFLLRKARLMTDL</sequence>
<evidence type="ECO:0000313" key="10">
    <source>
        <dbReference type="Proteomes" id="UP000623440"/>
    </source>
</evidence>
<evidence type="ECO:0000256" key="1">
    <source>
        <dbReference type="ARBA" id="ARBA00004167"/>
    </source>
</evidence>
<name>A0ABR8E5K4_9NOSO</name>
<feature type="coiled-coil region" evidence="6">
    <location>
        <begin position="162"/>
        <end position="189"/>
    </location>
</feature>
<accession>A0ABR8E5K4</accession>
<dbReference type="InterPro" id="IPR058982">
    <property type="entry name" value="Beta-barrel_AprE"/>
</dbReference>
<feature type="transmembrane region" description="Helical" evidence="7">
    <location>
        <begin position="25"/>
        <end position="47"/>
    </location>
</feature>
<evidence type="ECO:0000256" key="7">
    <source>
        <dbReference type="SAM" id="Phobius"/>
    </source>
</evidence>
<dbReference type="RefSeq" id="WP_190947097.1">
    <property type="nucleotide sequence ID" value="NZ_JACJSI010000442.1"/>
</dbReference>
<evidence type="ECO:0000256" key="4">
    <source>
        <dbReference type="ARBA" id="ARBA00022989"/>
    </source>
</evidence>
<dbReference type="InterPro" id="IPR050739">
    <property type="entry name" value="MFP"/>
</dbReference>
<dbReference type="PANTHER" id="PTHR30386">
    <property type="entry name" value="MEMBRANE FUSION SUBUNIT OF EMRAB-TOLC MULTIDRUG EFFLUX PUMP"/>
    <property type="match status" value="1"/>
</dbReference>
<dbReference type="Gene3D" id="2.40.50.100">
    <property type="match status" value="2"/>
</dbReference>
<comment type="caution">
    <text evidence="9">The sequence shown here is derived from an EMBL/GenBank/DDBJ whole genome shotgun (WGS) entry which is preliminary data.</text>
</comment>
<feature type="coiled-coil region" evidence="6">
    <location>
        <begin position="98"/>
        <end position="125"/>
    </location>
</feature>
<gene>
    <name evidence="9" type="ORF">H6G97_46630</name>
</gene>
<proteinExistence type="inferred from homology"/>
<dbReference type="PANTHER" id="PTHR30386:SF26">
    <property type="entry name" value="TRANSPORT PROTEIN COMB"/>
    <property type="match status" value="1"/>
</dbReference>
<keyword evidence="4 7" id="KW-1133">Transmembrane helix</keyword>
<evidence type="ECO:0000256" key="3">
    <source>
        <dbReference type="ARBA" id="ARBA00022692"/>
    </source>
</evidence>
<evidence type="ECO:0000256" key="5">
    <source>
        <dbReference type="ARBA" id="ARBA00023136"/>
    </source>
</evidence>
<feature type="coiled-coil region" evidence="6">
    <location>
        <begin position="288"/>
        <end position="343"/>
    </location>
</feature>
<protein>
    <submittedName>
        <fullName evidence="9">HlyD family efflux transporter periplasmic adaptor subunit</fullName>
    </submittedName>
</protein>
<keyword evidence="10" id="KW-1185">Reference proteome</keyword>
<keyword evidence="5 7" id="KW-0472">Membrane</keyword>
<keyword evidence="3 7" id="KW-0812">Transmembrane</keyword>
<evidence type="ECO:0000259" key="8">
    <source>
        <dbReference type="Pfam" id="PF26002"/>
    </source>
</evidence>
<comment type="similarity">
    <text evidence="2">Belongs to the membrane fusion protein (MFP) (TC 8.A.1) family.</text>
</comment>
<comment type="subcellular location">
    <subcellularLocation>
        <location evidence="1">Membrane</location>
        <topology evidence="1">Single-pass membrane protein</topology>
    </subcellularLocation>
</comment>
<dbReference type="Proteomes" id="UP000623440">
    <property type="component" value="Unassembled WGS sequence"/>
</dbReference>
<dbReference type="EMBL" id="JACJSI010000442">
    <property type="protein sequence ID" value="MBD2536367.1"/>
    <property type="molecule type" value="Genomic_DNA"/>
</dbReference>
<evidence type="ECO:0000256" key="6">
    <source>
        <dbReference type="SAM" id="Coils"/>
    </source>
</evidence>
<feature type="coiled-coil region" evidence="6">
    <location>
        <begin position="228"/>
        <end position="262"/>
    </location>
</feature>
<evidence type="ECO:0000313" key="9">
    <source>
        <dbReference type="EMBL" id="MBD2536367.1"/>
    </source>
</evidence>
<dbReference type="Gene3D" id="2.40.30.170">
    <property type="match status" value="1"/>
</dbReference>
<organism evidence="9 10">
    <name type="scientific">Nostoc flagelliforme FACHB-838</name>
    <dbReference type="NCBI Taxonomy" id="2692904"/>
    <lineage>
        <taxon>Bacteria</taxon>
        <taxon>Bacillati</taxon>
        <taxon>Cyanobacteriota</taxon>
        <taxon>Cyanophyceae</taxon>
        <taxon>Nostocales</taxon>
        <taxon>Nostocaceae</taxon>
        <taxon>Nostoc</taxon>
    </lineage>
</organism>